<dbReference type="InterPro" id="IPR013378">
    <property type="entry name" value="InlB-like_B-rpt"/>
</dbReference>
<dbReference type="PROSITE" id="PS50012">
    <property type="entry name" value="RCC1_3"/>
    <property type="match status" value="14"/>
</dbReference>
<sequence length="1170" mass="121855">MSIGRRASSTLTTLLAALVPIFLIVPLITTTEVATASEAGYQVEFDATQGQPAPSPQTVPASGLVTRPTNPQREGYHFDGWFAGGVAYDFSKPVTSPLTLKAGWTPEKNWSMNPDSGDPAGGTRIVLTPLAPDGTRFSKISAGSWRTFGLGSDGDIYAWGDNRDNTLGGDFDNPTTSPVRLKGIPAGTATDIATGDYTTIALTAEGKAWAWGHNDRGQLGDPTKPYGWGKPVPVQLPSDLTLAQVSAGASHMIALGRDGKVYTWGDNQYGQLGRTDLPTGRGEASALSRTPVEVQGLPSGTVPVSISARGNFNILLDSSGRVFTWGSNAHDQLGNPSVPSGSDRDDSWSAAPTEVKGFPEGTKIVSVSAGSEHALALDDQGTVWAWGVNTSGELGNGQSSSSNSSPTRVSMPSGMKCVAISAGYGHSTAIGGDGKVWAWGYGGGGEMGNGTTTTTNRVPVQVQGLPSQVQANSISAGRAHTLALTTNGRVYGWGANGFGQLGGGNGDQAVTVATETPFPLPQVIDSVTFDGQAGTDLSRLSDGSWTVTTPPHPSGRAVALLHLTRYGASTTTALPYLYTGETAKYQVTFDTGQDGPTVPEQTLEPGQRVARPNDPVRSGYRFDGWFIGKVAYDFNRSVIGDTTLTARWTGQDGWKMQPAKGPDTGGTRVTLTPPAQRGVRFSQVSAGGSHSLAIGSDGKIYAWGYNAESQLGRTQAEGDSPVPVEVRGFPSGVTPVKVCAGSNHSLALGSDGKIYAWGSNEFGQLGRSDIPTGSSVSVAMSPTPKPIQGLASDVTVVDICAGYFHNLLLDSKGRVWAWGKNGQGQLGNTSVPTGDGNAAALSTTPVRVQGLSEDVGVVSISAGNNHNAVLDRSGKAYLWGMNGSGELGNGGTTSSPTAAPLIGLPAGTVLTKILATYGHTTAMDSNGRAWTWGFGGSGEMGNGSENRTNPQPLQVPLPSGVVLTDIETGYGFNMAPATDGKTYCWGWNGSGALGVPSIPNDWNDQTSKALTPTTVQGLPENVSLTQVSSGFLFSIAIGSDGQTYSWGRNTENQLGLGAINQTLVLTPTTMPFPGRVDLTSVAFDGRNGIDLKAENDETWTVTTPAHPVGVVDTTIVWKINGIKQDDAILPYEYLSMLPHAGGPGIIMFLVVGGLVMALVSASSWLKRLKR</sequence>
<evidence type="ECO:0000256" key="4">
    <source>
        <dbReference type="SAM" id="MobiDB-lite"/>
    </source>
</evidence>
<gene>
    <name evidence="7" type="ORF">BINDI_0461</name>
</gene>
<keyword evidence="7" id="KW-0808">Transferase</keyword>
<organism evidence="7 8">
    <name type="scientific">Bifidobacterium [indicum] DSM 20214 = LMG 11587</name>
    <dbReference type="NCBI Taxonomy" id="1341694"/>
    <lineage>
        <taxon>Bacteria</taxon>
        <taxon>Bacillati</taxon>
        <taxon>Actinomycetota</taxon>
        <taxon>Actinomycetes</taxon>
        <taxon>Bifidobacteriales</taxon>
        <taxon>Bifidobacteriaceae</taxon>
        <taxon>Bifidobacterium</taxon>
    </lineage>
</organism>
<dbReference type="InterPro" id="IPR009091">
    <property type="entry name" value="RCC1/BLIP-II"/>
</dbReference>
<dbReference type="OrthoDB" id="904022at2"/>
<comment type="subcellular location">
    <subcellularLocation>
        <location evidence="1">Cell envelope</location>
    </subcellularLocation>
</comment>
<evidence type="ECO:0000256" key="5">
    <source>
        <dbReference type="SAM" id="Phobius"/>
    </source>
</evidence>
<dbReference type="Proteomes" id="UP000028569">
    <property type="component" value="Chromosome"/>
</dbReference>
<evidence type="ECO:0000313" key="7">
    <source>
        <dbReference type="EMBL" id="AIC91742.1"/>
    </source>
</evidence>
<reference evidence="7 8" key="1">
    <citation type="journal article" date="2014" name="Appl. Environ. Microbiol.">
        <title>Genomic encyclopedia of type strains of the genus Bifidobacterium.</title>
        <authorList>
            <person name="Milani C."/>
            <person name="Lugli G.A."/>
            <person name="Duranti S."/>
            <person name="Turroni F."/>
            <person name="Bottacini F."/>
            <person name="Mangifesta M."/>
            <person name="Sanchez B."/>
            <person name="Viappiani A."/>
            <person name="Mancabelli L."/>
            <person name="Taminiau B."/>
            <person name="Delcenserie V."/>
            <person name="Barrangou R."/>
            <person name="Margolles A."/>
            <person name="van Sinderen D."/>
            <person name="Ventura M."/>
        </authorList>
    </citation>
    <scope>NUCLEOTIDE SEQUENCE [LARGE SCALE GENOMIC DNA]</scope>
    <source>
        <strain evidence="7 8">LMG 11587</strain>
    </source>
</reference>
<feature type="region of interest" description="Disordered" evidence="4">
    <location>
        <begin position="330"/>
        <end position="355"/>
    </location>
</feature>
<dbReference type="Pfam" id="PF09479">
    <property type="entry name" value="Flg_new"/>
    <property type="match status" value="2"/>
</dbReference>
<keyword evidence="3" id="KW-0677">Repeat</keyword>
<dbReference type="AlphaFoldDB" id="A0A087VTS5"/>
<dbReference type="GO" id="GO:0030313">
    <property type="term" value="C:cell envelope"/>
    <property type="evidence" value="ECO:0007669"/>
    <property type="project" value="UniProtKB-SubCell"/>
</dbReference>
<dbReference type="PRINTS" id="PR00633">
    <property type="entry name" value="RCCNDNSATION"/>
</dbReference>
<name>A0A087VTS5_9BIFI</name>
<dbReference type="Pfam" id="PF25390">
    <property type="entry name" value="WD40_RLD"/>
    <property type="match status" value="2"/>
</dbReference>
<dbReference type="RefSeq" id="WP_033489890.1">
    <property type="nucleotide sequence ID" value="NZ_CP006018.1"/>
</dbReference>
<protein>
    <submittedName>
        <fullName evidence="7">Regulator of chromosome condensation RCC1</fullName>
        <ecNumber evidence="7">2.7.11.1</ecNumber>
    </submittedName>
</protein>
<dbReference type="InterPro" id="IPR058923">
    <property type="entry name" value="RCC1-like_dom"/>
</dbReference>
<dbReference type="GO" id="GO:0005085">
    <property type="term" value="F:guanyl-nucleotide exchange factor activity"/>
    <property type="evidence" value="ECO:0007669"/>
    <property type="project" value="TreeGrafter"/>
</dbReference>
<feature type="compositionally biased region" description="Polar residues" evidence="4">
    <location>
        <begin position="330"/>
        <end position="340"/>
    </location>
</feature>
<evidence type="ECO:0000259" key="6">
    <source>
        <dbReference type="Pfam" id="PF25390"/>
    </source>
</evidence>
<keyword evidence="2" id="KW-0344">Guanine-nucleotide releasing factor</keyword>
<dbReference type="Pfam" id="PF00415">
    <property type="entry name" value="RCC1"/>
    <property type="match status" value="3"/>
</dbReference>
<dbReference type="Pfam" id="PF13540">
    <property type="entry name" value="RCC1_2"/>
    <property type="match status" value="1"/>
</dbReference>
<keyword evidence="5" id="KW-0472">Membrane</keyword>
<dbReference type="InterPro" id="IPR042229">
    <property type="entry name" value="Listeria/Bacterioides_rpt_sf"/>
</dbReference>
<feature type="domain" description="RCC1-like" evidence="6">
    <location>
        <begin position="676"/>
        <end position="974"/>
    </location>
</feature>
<dbReference type="Gene3D" id="2.60.40.4270">
    <property type="entry name" value="Listeria-Bacteroides repeat domain"/>
    <property type="match status" value="2"/>
</dbReference>
<dbReference type="EC" id="2.7.11.1" evidence="7"/>
<keyword evidence="5" id="KW-1133">Transmembrane helix</keyword>
<dbReference type="EMBL" id="CP006018">
    <property type="protein sequence ID" value="AIC91742.1"/>
    <property type="molecule type" value="Genomic_DNA"/>
</dbReference>
<dbReference type="InterPro" id="IPR051553">
    <property type="entry name" value="Ran_GTPase-activating"/>
</dbReference>
<feature type="region of interest" description="Disordered" evidence="4">
    <location>
        <begin position="652"/>
        <end position="673"/>
    </location>
</feature>
<dbReference type="PROSITE" id="PS00626">
    <property type="entry name" value="RCC1_2"/>
    <property type="match status" value="3"/>
</dbReference>
<dbReference type="PANTHER" id="PTHR45982">
    <property type="entry name" value="REGULATOR OF CHROMOSOME CONDENSATION"/>
    <property type="match status" value="1"/>
</dbReference>
<evidence type="ECO:0000313" key="8">
    <source>
        <dbReference type="Proteomes" id="UP000028569"/>
    </source>
</evidence>
<dbReference type="PANTHER" id="PTHR45982:SF1">
    <property type="entry name" value="REGULATOR OF CHROMOSOME CONDENSATION"/>
    <property type="match status" value="1"/>
</dbReference>
<dbReference type="InterPro" id="IPR000408">
    <property type="entry name" value="Reg_chr_condens"/>
</dbReference>
<evidence type="ECO:0000256" key="3">
    <source>
        <dbReference type="ARBA" id="ARBA00022737"/>
    </source>
</evidence>
<proteinExistence type="predicted"/>
<dbReference type="GO" id="GO:0004674">
    <property type="term" value="F:protein serine/threonine kinase activity"/>
    <property type="evidence" value="ECO:0007669"/>
    <property type="project" value="UniProtKB-EC"/>
</dbReference>
<keyword evidence="8" id="KW-1185">Reference proteome</keyword>
<keyword evidence="5" id="KW-0812">Transmembrane</keyword>
<feature type="transmembrane region" description="Helical" evidence="5">
    <location>
        <begin position="1145"/>
        <end position="1165"/>
    </location>
</feature>
<accession>A0A087VTS5</accession>
<dbReference type="SUPFAM" id="SSF50985">
    <property type="entry name" value="RCC1/BLIP-II"/>
    <property type="match status" value="4"/>
</dbReference>
<dbReference type="KEGG" id="bii:BINDI_0461"/>
<dbReference type="GO" id="GO:0005737">
    <property type="term" value="C:cytoplasm"/>
    <property type="evidence" value="ECO:0007669"/>
    <property type="project" value="TreeGrafter"/>
</dbReference>
<evidence type="ECO:0000256" key="1">
    <source>
        <dbReference type="ARBA" id="ARBA00004196"/>
    </source>
</evidence>
<evidence type="ECO:0000256" key="2">
    <source>
        <dbReference type="ARBA" id="ARBA00022658"/>
    </source>
</evidence>
<dbReference type="Gene3D" id="2.130.10.30">
    <property type="entry name" value="Regulator of chromosome condensation 1/beta-lactamase-inhibitor protein II"/>
    <property type="match status" value="4"/>
</dbReference>
<feature type="domain" description="RCC1-like" evidence="6">
    <location>
        <begin position="131"/>
        <end position="356"/>
    </location>
</feature>
<dbReference type="HOGENOM" id="CLU_287255_0_0_11"/>